<dbReference type="Pfam" id="PF00301">
    <property type="entry name" value="Rubredoxin"/>
    <property type="match status" value="1"/>
</dbReference>
<dbReference type="PROSITE" id="PS50903">
    <property type="entry name" value="RUBREDOXIN_LIKE"/>
    <property type="match status" value="1"/>
</dbReference>
<evidence type="ECO:0000313" key="8">
    <source>
        <dbReference type="EMBL" id="NMF93091.1"/>
    </source>
</evidence>
<dbReference type="Proteomes" id="UP000601990">
    <property type="component" value="Unassembled WGS sequence"/>
</dbReference>
<dbReference type="PANTHER" id="PTHR47627">
    <property type="entry name" value="RUBREDOXIN"/>
    <property type="match status" value="1"/>
</dbReference>
<dbReference type="InterPro" id="IPR018527">
    <property type="entry name" value="Rubredoxin_Fe_BS"/>
</dbReference>
<keyword evidence="5 6" id="KW-0408">Iron</keyword>
<dbReference type="PANTHER" id="PTHR47627:SF1">
    <property type="entry name" value="RUBREDOXIN-1-RELATED"/>
    <property type="match status" value="1"/>
</dbReference>
<comment type="caution">
    <text evidence="8">The sequence shown here is derived from an EMBL/GenBank/DDBJ whole genome shotgun (WGS) entry which is preliminary data.</text>
</comment>
<dbReference type="SUPFAM" id="SSF57802">
    <property type="entry name" value="Rubredoxin-like"/>
    <property type="match status" value="1"/>
</dbReference>
<reference evidence="8" key="1">
    <citation type="submission" date="2019-12" db="EMBL/GenBank/DDBJ databases">
        <title>Comparative genomics gives insights into the taxonomy of the Azoarcus-Aromatoleum group and reveals separate origins of nif in the plant-associated Azoarcus and non-plant-associated Aromatoleum sub-groups.</title>
        <authorList>
            <person name="Lafos M."/>
            <person name="Maluk M."/>
            <person name="Batista M."/>
            <person name="Junghare M."/>
            <person name="Carmona M."/>
            <person name="Faoro H."/>
            <person name="Cruz L.M."/>
            <person name="Battistoni F."/>
            <person name="De Souza E."/>
            <person name="Pedrosa F."/>
            <person name="Chen W.-M."/>
            <person name="Poole P.S."/>
            <person name="Dixon R.A."/>
            <person name="James E.K."/>
        </authorList>
    </citation>
    <scope>NUCLEOTIDE SEQUENCE</scope>
    <source>
        <strain evidence="8">U120</strain>
    </source>
</reference>
<comment type="cofactor">
    <cofactor evidence="1 6">
        <name>Fe(3+)</name>
        <dbReference type="ChEBI" id="CHEBI:29034"/>
    </cofactor>
</comment>
<dbReference type="InterPro" id="IPR050526">
    <property type="entry name" value="Rubredoxin_ET"/>
</dbReference>
<keyword evidence="3 6" id="KW-0479">Metal-binding</keyword>
<dbReference type="PROSITE" id="PS00202">
    <property type="entry name" value="RUBREDOXIN"/>
    <property type="match status" value="1"/>
</dbReference>
<name>A0ABX1N182_9RHOO</name>
<gene>
    <name evidence="8" type="ORF">GO608_07085</name>
</gene>
<accession>A0ABX1N182</accession>
<sequence length="54" mass="5891">MATYQCTACYFPYNEADGLPDEGIPAGTKWEDVPADWVCPDCGTPKSNFTVAED</sequence>
<evidence type="ECO:0000256" key="1">
    <source>
        <dbReference type="ARBA" id="ARBA00001965"/>
    </source>
</evidence>
<dbReference type="RefSeq" id="WP_082307941.1">
    <property type="nucleotide sequence ID" value="NZ_WTVH02000008.1"/>
</dbReference>
<organism evidence="8 9">
    <name type="scientific">Aromatoleum buckelii</name>
    <dbReference type="NCBI Taxonomy" id="200254"/>
    <lineage>
        <taxon>Bacteria</taxon>
        <taxon>Pseudomonadati</taxon>
        <taxon>Pseudomonadota</taxon>
        <taxon>Betaproteobacteria</taxon>
        <taxon>Rhodocyclales</taxon>
        <taxon>Rhodocyclaceae</taxon>
        <taxon>Aromatoleum</taxon>
    </lineage>
</organism>
<keyword evidence="9" id="KW-1185">Reference proteome</keyword>
<dbReference type="InterPro" id="IPR024934">
    <property type="entry name" value="Rubredoxin-like_dom"/>
</dbReference>
<comment type="similarity">
    <text evidence="6">Belongs to the rubredoxin family.</text>
</comment>
<evidence type="ECO:0000313" key="9">
    <source>
        <dbReference type="Proteomes" id="UP000601990"/>
    </source>
</evidence>
<dbReference type="EMBL" id="WTVH01000010">
    <property type="protein sequence ID" value="NMF93091.1"/>
    <property type="molecule type" value="Genomic_DNA"/>
</dbReference>
<dbReference type="InterPro" id="IPR024935">
    <property type="entry name" value="Rubredoxin_dom"/>
</dbReference>
<dbReference type="PRINTS" id="PR00163">
    <property type="entry name" value="RUBREDOXIN"/>
</dbReference>
<evidence type="ECO:0000256" key="3">
    <source>
        <dbReference type="ARBA" id="ARBA00022723"/>
    </source>
</evidence>
<evidence type="ECO:0000256" key="2">
    <source>
        <dbReference type="ARBA" id="ARBA00022448"/>
    </source>
</evidence>
<evidence type="ECO:0000256" key="4">
    <source>
        <dbReference type="ARBA" id="ARBA00022982"/>
    </source>
</evidence>
<evidence type="ECO:0000256" key="5">
    <source>
        <dbReference type="ARBA" id="ARBA00023004"/>
    </source>
</evidence>
<protein>
    <recommendedName>
        <fullName evidence="6">Rubredoxin</fullName>
    </recommendedName>
</protein>
<proteinExistence type="inferred from homology"/>
<evidence type="ECO:0000256" key="6">
    <source>
        <dbReference type="RuleBase" id="RU003820"/>
    </source>
</evidence>
<dbReference type="CDD" id="cd00730">
    <property type="entry name" value="rubredoxin"/>
    <property type="match status" value="1"/>
</dbReference>
<evidence type="ECO:0000259" key="7">
    <source>
        <dbReference type="PROSITE" id="PS50903"/>
    </source>
</evidence>
<dbReference type="Gene3D" id="2.20.28.10">
    <property type="match status" value="1"/>
</dbReference>
<keyword evidence="2" id="KW-0813">Transport</keyword>
<feature type="domain" description="Rubredoxin-like" evidence="7">
    <location>
        <begin position="1"/>
        <end position="52"/>
    </location>
</feature>
<keyword evidence="4 6" id="KW-0249">Electron transport</keyword>